<keyword evidence="7 14" id="KW-0375">Hydrogen ion transport</keyword>
<comment type="subunit">
    <text evidence="13 14">F-type ATPases have 2 components, F(1) - the catalytic core - and F(0) - the membrane proton channel. F(1) has five subunits: alpha(3), beta(3), gamma(1), delta(1), epsilon(1). F(0) has three main subunits: a(1), b(2) and c(10-14). The alpha and beta chains form an alternating ring which encloses part of the gamma chain. F(1) is attached to F(0) by a central stalk formed by the gamma and epsilon chains, while a peripheral stalk is formed by the delta and b chains.</text>
</comment>
<evidence type="ECO:0000256" key="11">
    <source>
        <dbReference type="ARBA" id="ARBA00023310"/>
    </source>
</evidence>
<protein>
    <recommendedName>
        <fullName evidence="14">ATP synthase subunit b</fullName>
    </recommendedName>
    <alternativeName>
        <fullName evidence="14">ATP synthase F(0) sector subunit b</fullName>
    </alternativeName>
    <alternativeName>
        <fullName evidence="14">ATPase subunit I</fullName>
    </alternativeName>
    <alternativeName>
        <fullName evidence="14">F-type ATPase subunit b</fullName>
        <shortName evidence="14">F-ATPase subunit b</shortName>
    </alternativeName>
</protein>
<dbReference type="Proteomes" id="UP000479639">
    <property type="component" value="Unassembled WGS sequence"/>
</dbReference>
<dbReference type="CDD" id="cd06503">
    <property type="entry name" value="ATP-synt_Fo_b"/>
    <property type="match status" value="1"/>
</dbReference>
<dbReference type="InterPro" id="IPR050059">
    <property type="entry name" value="ATP_synthase_B_chain"/>
</dbReference>
<gene>
    <name evidence="14 18" type="primary">atpF</name>
    <name evidence="18" type="ORF">F8D48_02470</name>
</gene>
<feature type="transmembrane region" description="Helical" evidence="14">
    <location>
        <begin position="47"/>
        <end position="68"/>
    </location>
</feature>
<evidence type="ECO:0000256" key="3">
    <source>
        <dbReference type="ARBA" id="ARBA00022448"/>
    </source>
</evidence>
<dbReference type="PANTHER" id="PTHR33445:SF1">
    <property type="entry name" value="ATP SYNTHASE SUBUNIT B"/>
    <property type="match status" value="1"/>
</dbReference>
<dbReference type="Pfam" id="PF00430">
    <property type="entry name" value="ATP-synt_B"/>
    <property type="match status" value="1"/>
</dbReference>
<evidence type="ECO:0000256" key="12">
    <source>
        <dbReference type="ARBA" id="ARBA00025198"/>
    </source>
</evidence>
<keyword evidence="6 14" id="KW-0812">Transmembrane</keyword>
<dbReference type="AlphaFoldDB" id="A0A7C8FXK7"/>
<accession>A0A7C8FXK7</accession>
<organism evidence="18 19">
    <name type="scientific">Adlercreutzia muris</name>
    <dbReference type="NCBI Taxonomy" id="1796610"/>
    <lineage>
        <taxon>Bacteria</taxon>
        <taxon>Bacillati</taxon>
        <taxon>Actinomycetota</taxon>
        <taxon>Coriobacteriia</taxon>
        <taxon>Eggerthellales</taxon>
        <taxon>Eggerthellaceae</taxon>
        <taxon>Adlercreutzia</taxon>
    </lineage>
</organism>
<evidence type="ECO:0000256" key="13">
    <source>
        <dbReference type="ARBA" id="ARBA00025830"/>
    </source>
</evidence>
<dbReference type="EMBL" id="WAJS01000005">
    <property type="protein sequence ID" value="KAB1651128.1"/>
    <property type="molecule type" value="Genomic_DNA"/>
</dbReference>
<keyword evidence="9 14" id="KW-0406">Ion transport</keyword>
<dbReference type="GO" id="GO:0045259">
    <property type="term" value="C:proton-transporting ATP synthase complex"/>
    <property type="evidence" value="ECO:0007669"/>
    <property type="project" value="UniProtKB-KW"/>
</dbReference>
<dbReference type="SUPFAM" id="SSF81573">
    <property type="entry name" value="F1F0 ATP synthase subunit B, membrane domain"/>
    <property type="match status" value="1"/>
</dbReference>
<keyword evidence="16" id="KW-0175">Coiled coil</keyword>
<evidence type="ECO:0000256" key="1">
    <source>
        <dbReference type="ARBA" id="ARBA00004162"/>
    </source>
</evidence>
<reference evidence="18 19" key="1">
    <citation type="submission" date="2019-09" db="EMBL/GenBank/DDBJ databases">
        <title>Whole genome shotgun sequencing (WGS) of Ellagibacter isourolithinifaciens DSM 104140(T) and Adlercreutzia muris DSM 29508(T).</title>
        <authorList>
            <person name="Stoll D.A."/>
            <person name="Danylec N."/>
            <person name="Huch M."/>
        </authorList>
    </citation>
    <scope>NUCLEOTIDE SEQUENCE [LARGE SCALE GENOMIC DNA]</scope>
    <source>
        <strain evidence="18 19">DSM 29508</strain>
    </source>
</reference>
<keyword evidence="5 14" id="KW-0138">CF(0)</keyword>
<keyword evidence="8 14" id="KW-1133">Transmembrane helix</keyword>
<dbReference type="InterPro" id="IPR028987">
    <property type="entry name" value="ATP_synth_B-like_membr_sf"/>
</dbReference>
<evidence type="ECO:0000256" key="7">
    <source>
        <dbReference type="ARBA" id="ARBA00022781"/>
    </source>
</evidence>
<evidence type="ECO:0000313" key="18">
    <source>
        <dbReference type="EMBL" id="KAB1651128.1"/>
    </source>
</evidence>
<comment type="function">
    <text evidence="14">Component of the F(0) channel, it forms part of the peripheral stalk, linking F(1) to F(0).</text>
</comment>
<dbReference type="GO" id="GO:0046961">
    <property type="term" value="F:proton-transporting ATPase activity, rotational mechanism"/>
    <property type="evidence" value="ECO:0007669"/>
    <property type="project" value="TreeGrafter"/>
</dbReference>
<evidence type="ECO:0000313" key="19">
    <source>
        <dbReference type="Proteomes" id="UP000479639"/>
    </source>
</evidence>
<dbReference type="PANTHER" id="PTHR33445">
    <property type="entry name" value="ATP SYNTHASE SUBUNIT B', CHLOROPLASTIC"/>
    <property type="match status" value="1"/>
</dbReference>
<evidence type="ECO:0000256" key="15">
    <source>
        <dbReference type="RuleBase" id="RU003848"/>
    </source>
</evidence>
<comment type="caution">
    <text evidence="18">The sequence shown here is derived from an EMBL/GenBank/DDBJ whole genome shotgun (WGS) entry which is preliminary data.</text>
</comment>
<dbReference type="HAMAP" id="MF_01398">
    <property type="entry name" value="ATP_synth_b_bprime"/>
    <property type="match status" value="1"/>
</dbReference>
<feature type="signal peptide" evidence="17">
    <location>
        <begin position="1"/>
        <end position="29"/>
    </location>
</feature>
<proteinExistence type="inferred from homology"/>
<dbReference type="GO" id="GO:0046933">
    <property type="term" value="F:proton-transporting ATP synthase activity, rotational mechanism"/>
    <property type="evidence" value="ECO:0007669"/>
    <property type="project" value="UniProtKB-UniRule"/>
</dbReference>
<dbReference type="Gene3D" id="6.10.250.1580">
    <property type="match status" value="1"/>
</dbReference>
<evidence type="ECO:0000256" key="6">
    <source>
        <dbReference type="ARBA" id="ARBA00022692"/>
    </source>
</evidence>
<evidence type="ECO:0000256" key="5">
    <source>
        <dbReference type="ARBA" id="ARBA00022547"/>
    </source>
</evidence>
<evidence type="ECO:0000256" key="16">
    <source>
        <dbReference type="SAM" id="Coils"/>
    </source>
</evidence>
<keyword evidence="4 14" id="KW-1003">Cell membrane</keyword>
<evidence type="ECO:0000256" key="8">
    <source>
        <dbReference type="ARBA" id="ARBA00022989"/>
    </source>
</evidence>
<keyword evidence="10 14" id="KW-0472">Membrane</keyword>
<feature type="coiled-coil region" evidence="16">
    <location>
        <begin position="75"/>
        <end position="120"/>
    </location>
</feature>
<dbReference type="NCBIfam" id="TIGR01144">
    <property type="entry name" value="ATP_synt_b"/>
    <property type="match status" value="1"/>
</dbReference>
<feature type="chain" id="PRO_5038940538" description="ATP synthase subunit b" evidence="17">
    <location>
        <begin position="30"/>
        <end position="204"/>
    </location>
</feature>
<comment type="similarity">
    <text evidence="2 14 15">Belongs to the ATPase B chain family.</text>
</comment>
<evidence type="ECO:0000256" key="10">
    <source>
        <dbReference type="ARBA" id="ARBA00023136"/>
    </source>
</evidence>
<comment type="subcellular location">
    <subcellularLocation>
        <location evidence="1 14">Cell membrane</location>
        <topology evidence="1 14">Single-pass membrane protein</topology>
    </subcellularLocation>
</comment>
<keyword evidence="17" id="KW-0732">Signal</keyword>
<dbReference type="GO" id="GO:0005886">
    <property type="term" value="C:plasma membrane"/>
    <property type="evidence" value="ECO:0007669"/>
    <property type="project" value="UniProtKB-SubCell"/>
</dbReference>
<dbReference type="InterPro" id="IPR005864">
    <property type="entry name" value="ATP_synth_F0_bsu_bac"/>
</dbReference>
<evidence type="ECO:0000256" key="4">
    <source>
        <dbReference type="ARBA" id="ARBA00022475"/>
    </source>
</evidence>
<evidence type="ECO:0000256" key="2">
    <source>
        <dbReference type="ARBA" id="ARBA00005513"/>
    </source>
</evidence>
<comment type="function">
    <text evidence="12 14">F(1)F(0) ATP synthase produces ATP from ADP in the presence of a proton or sodium gradient. F-type ATPases consist of two structural domains, F(1) containing the extramembraneous catalytic core and F(0) containing the membrane proton channel, linked together by a central stalk and a peripheral stalk. During catalysis, ATP synthesis in the catalytic domain of F(1) is coupled via a rotary mechanism of the central stalk subunits to proton translocation.</text>
</comment>
<evidence type="ECO:0000256" key="17">
    <source>
        <dbReference type="SAM" id="SignalP"/>
    </source>
</evidence>
<keyword evidence="3 14" id="KW-0813">Transport</keyword>
<evidence type="ECO:0000256" key="14">
    <source>
        <dbReference type="HAMAP-Rule" id="MF_01398"/>
    </source>
</evidence>
<keyword evidence="11 14" id="KW-0066">ATP synthesis</keyword>
<dbReference type="InterPro" id="IPR002146">
    <property type="entry name" value="ATP_synth_b/b'su_bac/chlpt"/>
</dbReference>
<evidence type="ECO:0000256" key="9">
    <source>
        <dbReference type="ARBA" id="ARBA00023065"/>
    </source>
</evidence>
<sequence length="204" mass="21847">MHVKTRANKAVAQAAFGALALNAAFPALAFASEEESGGLSAILPDMAEFIPMLIAFIILWIILAKFGWPMFAGMLEKRENTIREALKKSEEAQIESERVLAEYQQQLADAKTQSAQIIADARAVGEAVKADITAQAQTEAADMIAKAKAAIEAEKKAAVAELQSSIADTSVDVAARLIGEDLTEGEHRAIIERYVKEAGSFNGN</sequence>
<name>A0A7C8FXK7_9ACTN</name>
<keyword evidence="19" id="KW-1185">Reference proteome</keyword>